<feature type="transmembrane region" description="Helical" evidence="2">
    <location>
        <begin position="312"/>
        <end position="329"/>
    </location>
</feature>
<comment type="caution">
    <text evidence="3">The sequence shown here is derived from an EMBL/GenBank/DDBJ whole genome shotgun (WGS) entry which is preliminary data.</text>
</comment>
<protein>
    <submittedName>
        <fullName evidence="3">Uncharacterized protein</fullName>
    </submittedName>
</protein>
<keyword evidence="2" id="KW-0812">Transmembrane</keyword>
<evidence type="ECO:0000313" key="3">
    <source>
        <dbReference type="EMBL" id="MBP2378859.1"/>
    </source>
</evidence>
<evidence type="ECO:0000313" key="4">
    <source>
        <dbReference type="Proteomes" id="UP000703720"/>
    </source>
</evidence>
<name>A0ABS4WRL6_9MICO</name>
<dbReference type="Proteomes" id="UP000703720">
    <property type="component" value="Unassembled WGS sequence"/>
</dbReference>
<evidence type="ECO:0000256" key="1">
    <source>
        <dbReference type="SAM" id="Coils"/>
    </source>
</evidence>
<reference evidence="3 4" key="1">
    <citation type="submission" date="2021-03" db="EMBL/GenBank/DDBJ databases">
        <title>Sequencing the genomes of 1000 actinobacteria strains.</title>
        <authorList>
            <person name="Klenk H.-P."/>
        </authorList>
    </citation>
    <scope>NUCLEOTIDE SEQUENCE [LARGE SCALE GENOMIC DNA]</scope>
    <source>
        <strain evidence="3 4">DSM 13468</strain>
    </source>
</reference>
<evidence type="ECO:0000256" key="2">
    <source>
        <dbReference type="SAM" id="Phobius"/>
    </source>
</evidence>
<keyword evidence="1" id="KW-0175">Coiled coil</keyword>
<feature type="coiled-coil region" evidence="1">
    <location>
        <begin position="129"/>
        <end position="163"/>
    </location>
</feature>
<accession>A0ABS4WRL6</accession>
<feature type="transmembrane region" description="Helical" evidence="2">
    <location>
        <begin position="272"/>
        <end position="292"/>
    </location>
</feature>
<keyword evidence="4" id="KW-1185">Reference proteome</keyword>
<proteinExistence type="predicted"/>
<organism evidence="3 4">
    <name type="scientific">Microbacterium phyllosphaerae</name>
    <dbReference type="NCBI Taxonomy" id="124798"/>
    <lineage>
        <taxon>Bacteria</taxon>
        <taxon>Bacillati</taxon>
        <taxon>Actinomycetota</taxon>
        <taxon>Actinomycetes</taxon>
        <taxon>Micrococcales</taxon>
        <taxon>Microbacteriaceae</taxon>
        <taxon>Microbacterium</taxon>
    </lineage>
</organism>
<sequence>MTSPEDIDAFKRHPLWDAVDDVKIELRRTRPLSDIDRATTARAKNVMQYLSAFGNVSPDLFPSQRLNQAAMFHNLVQALESQVQGWDQSGAMAPNTVTQIDALCDQILGELSRGFWPALPNPSRSVQVIDAARNYVETAESSLQALQADAELAHSEAQAALQASSAATQMAQSVAAEAQSTIDRFVSEQTVITDEWNATHSDTLRKIEIDAGKQREQVSSLAQSQRDQLEARAERSITSLAKDAELGQQLVQRVGDQARAGGYDKFARRERFAYRLWIAAGSLAVIATLAYLGLELREIAQLNEAPDLTVTLLKTGLSVTAIAFSGFCFREAGKRQRNAIEANYRALDLLALEPFTEGMSETEATAFRRMLGERIFASSPEPQGRRSDEKVTTFRIDLADIKTVADTAKAVKDLGS</sequence>
<gene>
    <name evidence="3" type="ORF">JOF42_002354</name>
</gene>
<dbReference type="EMBL" id="JAGIOA010000001">
    <property type="protein sequence ID" value="MBP2378859.1"/>
    <property type="molecule type" value="Genomic_DNA"/>
</dbReference>
<keyword evidence="2" id="KW-1133">Transmembrane helix</keyword>
<keyword evidence="2" id="KW-0472">Membrane</keyword>
<dbReference type="RefSeq" id="WP_210098030.1">
    <property type="nucleotide sequence ID" value="NZ_BAAAIO010000003.1"/>
</dbReference>